<protein>
    <submittedName>
        <fullName evidence="1">Uncharacterized protein</fullName>
    </submittedName>
</protein>
<evidence type="ECO:0000313" key="2">
    <source>
        <dbReference type="Proteomes" id="UP000324800"/>
    </source>
</evidence>
<sequence>GRHWHLINFQASRKRFEYHLLDQNLSLLIAVYLK</sequence>
<dbReference type="EMBL" id="SNRW01038670">
    <property type="protein sequence ID" value="KAA6353139.1"/>
    <property type="molecule type" value="Genomic_DNA"/>
</dbReference>
<accession>A0A5J4T3X1</accession>
<gene>
    <name evidence="1" type="ORF">EZS28_051334</name>
</gene>
<dbReference type="AlphaFoldDB" id="A0A5J4T3X1"/>
<feature type="non-terminal residue" evidence="1">
    <location>
        <position position="1"/>
    </location>
</feature>
<reference evidence="1 2" key="1">
    <citation type="submission" date="2019-03" db="EMBL/GenBank/DDBJ databases">
        <title>Single cell metagenomics reveals metabolic interactions within the superorganism composed of flagellate Streblomastix strix and complex community of Bacteroidetes bacteria on its surface.</title>
        <authorList>
            <person name="Treitli S.C."/>
            <person name="Kolisko M."/>
            <person name="Husnik F."/>
            <person name="Keeling P."/>
            <person name="Hampl V."/>
        </authorList>
    </citation>
    <scope>NUCLEOTIDE SEQUENCE [LARGE SCALE GENOMIC DNA]</scope>
    <source>
        <strain evidence="1">ST1C</strain>
    </source>
</reference>
<evidence type="ECO:0000313" key="1">
    <source>
        <dbReference type="EMBL" id="KAA6353139.1"/>
    </source>
</evidence>
<name>A0A5J4T3X1_9EUKA</name>
<proteinExistence type="predicted"/>
<dbReference type="Proteomes" id="UP000324800">
    <property type="component" value="Unassembled WGS sequence"/>
</dbReference>
<organism evidence="1 2">
    <name type="scientific">Streblomastix strix</name>
    <dbReference type="NCBI Taxonomy" id="222440"/>
    <lineage>
        <taxon>Eukaryota</taxon>
        <taxon>Metamonada</taxon>
        <taxon>Preaxostyla</taxon>
        <taxon>Oxymonadida</taxon>
        <taxon>Streblomastigidae</taxon>
        <taxon>Streblomastix</taxon>
    </lineage>
</organism>
<comment type="caution">
    <text evidence="1">The sequence shown here is derived from an EMBL/GenBank/DDBJ whole genome shotgun (WGS) entry which is preliminary data.</text>
</comment>